<dbReference type="PANTHER" id="PTHR39080:SF1">
    <property type="entry name" value="LARGE RIBOSOMAL SUBUNIT PROTEIN BL28A"/>
    <property type="match status" value="1"/>
</dbReference>
<sequence length="65" mass="7470">MSRKDRFTGKVSRTGNSRSKALNITKRDWHFNVQTVSVINKEGKKVKITASVKQLRTLKKKGLIR</sequence>
<comment type="caution">
    <text evidence="5">The sequence shown here is derived from an EMBL/GenBank/DDBJ whole genome shotgun (WGS) entry which is preliminary data.</text>
</comment>
<dbReference type="InterPro" id="IPR034704">
    <property type="entry name" value="Ribosomal_bL28/bL31-like_sf"/>
</dbReference>
<dbReference type="Gene3D" id="2.30.170.40">
    <property type="entry name" value="Ribosomal protein L28/L24"/>
    <property type="match status" value="1"/>
</dbReference>
<dbReference type="InterPro" id="IPR037147">
    <property type="entry name" value="Ribosomal_bL28_sf"/>
</dbReference>
<reference evidence="6" key="1">
    <citation type="submission" date="2016-04" db="EMBL/GenBank/DDBJ databases">
        <authorList>
            <person name="Quiroz-Castaneda R.E."/>
            <person name="Martinez-Ocampo F."/>
        </authorList>
    </citation>
    <scope>NUCLEOTIDE SEQUENCE [LARGE SCALE GENOMIC DNA]</scope>
    <source>
        <strain evidence="6">INIFAP01</strain>
    </source>
</reference>
<gene>
    <name evidence="4" type="primary">rpmB</name>
    <name evidence="5" type="ORF">A6V39_04915</name>
</gene>
<evidence type="ECO:0000313" key="6">
    <source>
        <dbReference type="Proteomes" id="UP000077623"/>
    </source>
</evidence>
<dbReference type="GO" id="GO:1990904">
    <property type="term" value="C:ribonucleoprotein complex"/>
    <property type="evidence" value="ECO:0007669"/>
    <property type="project" value="UniProtKB-KW"/>
</dbReference>
<dbReference type="RefSeq" id="WP_187150615.1">
    <property type="nucleotide sequence ID" value="NZ_LWUJ01000013.1"/>
</dbReference>
<dbReference type="Proteomes" id="UP000077623">
    <property type="component" value="Unassembled WGS sequence"/>
</dbReference>
<evidence type="ECO:0000256" key="1">
    <source>
        <dbReference type="ARBA" id="ARBA00008760"/>
    </source>
</evidence>
<dbReference type="EMBL" id="LWUJ01000013">
    <property type="protein sequence ID" value="OAL09896.1"/>
    <property type="molecule type" value="Genomic_DNA"/>
</dbReference>
<dbReference type="GO" id="GO:0005840">
    <property type="term" value="C:ribosome"/>
    <property type="evidence" value="ECO:0007669"/>
    <property type="project" value="UniProtKB-KW"/>
</dbReference>
<name>A0A1A9QD56_9MOLU</name>
<proteinExistence type="inferred from homology"/>
<dbReference type="PANTHER" id="PTHR39080">
    <property type="entry name" value="50S RIBOSOMAL PROTEIN L28"/>
    <property type="match status" value="1"/>
</dbReference>
<dbReference type="STRING" id="432608.A6V39_04915"/>
<comment type="similarity">
    <text evidence="1 4">Belongs to the bacterial ribosomal protein bL28 family.</text>
</comment>
<evidence type="ECO:0000256" key="3">
    <source>
        <dbReference type="ARBA" id="ARBA00023274"/>
    </source>
</evidence>
<dbReference type="Pfam" id="PF00830">
    <property type="entry name" value="Ribosomal_L28"/>
    <property type="match status" value="1"/>
</dbReference>
<dbReference type="HAMAP" id="MF_00373">
    <property type="entry name" value="Ribosomal_bL28"/>
    <property type="match status" value="1"/>
</dbReference>
<dbReference type="GO" id="GO:0003735">
    <property type="term" value="F:structural constituent of ribosome"/>
    <property type="evidence" value="ECO:0007669"/>
    <property type="project" value="InterPro"/>
</dbReference>
<dbReference type="GO" id="GO:0006412">
    <property type="term" value="P:translation"/>
    <property type="evidence" value="ECO:0007669"/>
    <property type="project" value="UniProtKB-UniRule"/>
</dbReference>
<dbReference type="InterPro" id="IPR026569">
    <property type="entry name" value="Ribosomal_bL28"/>
</dbReference>
<protein>
    <recommendedName>
        <fullName evidence="4">Large ribosomal subunit protein bL28</fullName>
    </recommendedName>
</protein>
<dbReference type="InterPro" id="IPR050096">
    <property type="entry name" value="Bacterial_rp_bL28"/>
</dbReference>
<keyword evidence="6" id="KW-1185">Reference proteome</keyword>
<evidence type="ECO:0000256" key="4">
    <source>
        <dbReference type="HAMAP-Rule" id="MF_00373"/>
    </source>
</evidence>
<evidence type="ECO:0000313" key="5">
    <source>
        <dbReference type="EMBL" id="OAL09896.1"/>
    </source>
</evidence>
<evidence type="ECO:0000256" key="2">
    <source>
        <dbReference type="ARBA" id="ARBA00022980"/>
    </source>
</evidence>
<accession>A0A1A9QD56</accession>
<dbReference type="SUPFAM" id="SSF143800">
    <property type="entry name" value="L28p-like"/>
    <property type="match status" value="1"/>
</dbReference>
<keyword evidence="3 4" id="KW-0687">Ribonucleoprotein</keyword>
<keyword evidence="2 4" id="KW-0689">Ribosomal protein</keyword>
<organism evidence="5 6">
    <name type="scientific">Candidatus Mycoplasma haematobovis</name>
    <dbReference type="NCBI Taxonomy" id="432608"/>
    <lineage>
        <taxon>Bacteria</taxon>
        <taxon>Bacillati</taxon>
        <taxon>Mycoplasmatota</taxon>
        <taxon>Mollicutes</taxon>
        <taxon>Mycoplasmataceae</taxon>
        <taxon>Mycoplasma</taxon>
    </lineage>
</organism>
<dbReference type="AlphaFoldDB" id="A0A1A9QD56"/>